<feature type="transmembrane region" description="Helical" evidence="5">
    <location>
        <begin position="79"/>
        <end position="99"/>
    </location>
</feature>
<name>A0A1F5K8M1_9BACT</name>
<reference evidence="6 7" key="1">
    <citation type="journal article" date="2016" name="Nat. Commun.">
        <title>Thousands of microbial genomes shed light on interconnected biogeochemical processes in an aquifer system.</title>
        <authorList>
            <person name="Anantharaman K."/>
            <person name="Brown C.T."/>
            <person name="Hug L.A."/>
            <person name="Sharon I."/>
            <person name="Castelle C.J."/>
            <person name="Probst A.J."/>
            <person name="Thomas B.C."/>
            <person name="Singh A."/>
            <person name="Wilkins M.J."/>
            <person name="Karaoz U."/>
            <person name="Brodie E.L."/>
            <person name="Williams K.H."/>
            <person name="Hubbard S.S."/>
            <person name="Banfield J.F."/>
        </authorList>
    </citation>
    <scope>NUCLEOTIDE SEQUENCE [LARGE SCALE GENOMIC DNA]</scope>
</reference>
<comment type="caution">
    <text evidence="6">The sequence shown here is derived from an EMBL/GenBank/DDBJ whole genome shotgun (WGS) entry which is preliminary data.</text>
</comment>
<dbReference type="InterPro" id="IPR008217">
    <property type="entry name" value="Ccc1_fam"/>
</dbReference>
<evidence type="ECO:0008006" key="8">
    <source>
        <dbReference type="Google" id="ProtNLM"/>
    </source>
</evidence>
<evidence type="ECO:0000256" key="4">
    <source>
        <dbReference type="ARBA" id="ARBA00023136"/>
    </source>
</evidence>
<proteinExistence type="predicted"/>
<dbReference type="EMBL" id="MFDE01000047">
    <property type="protein sequence ID" value="OGE37277.1"/>
    <property type="molecule type" value="Genomic_DNA"/>
</dbReference>
<feature type="transmembrane region" description="Helical" evidence="5">
    <location>
        <begin position="143"/>
        <end position="161"/>
    </location>
</feature>
<dbReference type="Proteomes" id="UP000176527">
    <property type="component" value="Unassembled WGS sequence"/>
</dbReference>
<feature type="transmembrane region" description="Helical" evidence="5">
    <location>
        <begin position="111"/>
        <end position="131"/>
    </location>
</feature>
<dbReference type="PANTHER" id="PTHR31851">
    <property type="entry name" value="FE(2+)/MN(2+) TRANSPORTER PCL1"/>
    <property type="match status" value="1"/>
</dbReference>
<evidence type="ECO:0000313" key="7">
    <source>
        <dbReference type="Proteomes" id="UP000176527"/>
    </source>
</evidence>
<evidence type="ECO:0000256" key="3">
    <source>
        <dbReference type="ARBA" id="ARBA00022989"/>
    </source>
</evidence>
<dbReference type="GO" id="GO:0030026">
    <property type="term" value="P:intracellular manganese ion homeostasis"/>
    <property type="evidence" value="ECO:0007669"/>
    <property type="project" value="InterPro"/>
</dbReference>
<dbReference type="GO" id="GO:0012505">
    <property type="term" value="C:endomembrane system"/>
    <property type="evidence" value="ECO:0007669"/>
    <property type="project" value="UniProtKB-SubCell"/>
</dbReference>
<sequence>MKHIHEDYLRSAMFGLQDGLVSTTGVVVGISTGVADKSIIILASLVAVSVEATSMAAGQYSSEKAVHQMDKIGKHNDSLALGAAIMFIAYFLAGMVPIIPTILFPQSQGRIIAIVAALIGLFVVGYIKGHIVESKPLRSATELLVIGGIATTIGLIVGHFLRV</sequence>
<gene>
    <name evidence="6" type="ORF">A3F00_00910</name>
</gene>
<dbReference type="GO" id="GO:0005384">
    <property type="term" value="F:manganese ion transmembrane transporter activity"/>
    <property type="evidence" value="ECO:0007669"/>
    <property type="project" value="InterPro"/>
</dbReference>
<keyword evidence="4 5" id="KW-0472">Membrane</keyword>
<accession>A0A1F5K8M1</accession>
<comment type="subcellular location">
    <subcellularLocation>
        <location evidence="1">Endomembrane system</location>
        <topology evidence="1">Multi-pass membrane protein</topology>
    </subcellularLocation>
</comment>
<keyword evidence="3 5" id="KW-1133">Transmembrane helix</keyword>
<feature type="transmembrane region" description="Helical" evidence="5">
    <location>
        <begin position="39"/>
        <end position="58"/>
    </location>
</feature>
<evidence type="ECO:0000256" key="5">
    <source>
        <dbReference type="SAM" id="Phobius"/>
    </source>
</evidence>
<dbReference type="AlphaFoldDB" id="A0A1F5K8M1"/>
<dbReference type="Pfam" id="PF01988">
    <property type="entry name" value="VIT1"/>
    <property type="match status" value="2"/>
</dbReference>
<evidence type="ECO:0000313" key="6">
    <source>
        <dbReference type="EMBL" id="OGE37277.1"/>
    </source>
</evidence>
<evidence type="ECO:0000256" key="1">
    <source>
        <dbReference type="ARBA" id="ARBA00004127"/>
    </source>
</evidence>
<dbReference type="CDD" id="cd01059">
    <property type="entry name" value="CCC1_like"/>
    <property type="match status" value="1"/>
</dbReference>
<protein>
    <recommendedName>
        <fullName evidence="8">VIT family protein</fullName>
    </recommendedName>
</protein>
<feature type="transmembrane region" description="Helical" evidence="5">
    <location>
        <begin position="12"/>
        <end position="33"/>
    </location>
</feature>
<organism evidence="6 7">
    <name type="scientific">Candidatus Daviesbacteria bacterium RIFCSPHIGHO2_12_FULL_37_11</name>
    <dbReference type="NCBI Taxonomy" id="1797777"/>
    <lineage>
        <taxon>Bacteria</taxon>
        <taxon>Candidatus Daviesiibacteriota</taxon>
    </lineage>
</organism>
<keyword evidence="2 5" id="KW-0812">Transmembrane</keyword>
<evidence type="ECO:0000256" key="2">
    <source>
        <dbReference type="ARBA" id="ARBA00022692"/>
    </source>
</evidence>